<dbReference type="PANTHER" id="PTHR18964:SF149">
    <property type="entry name" value="BIFUNCTIONAL UDP-N-ACETYLGLUCOSAMINE 2-EPIMERASE_N-ACETYLMANNOSAMINE KINASE"/>
    <property type="match status" value="1"/>
</dbReference>
<sequence>MSRSTPVSSIDPRTLAIDIGGTGLKASVLDRTGKMLIDRVRVATPYPCSPDVLLRTLVALVAPLPAFERVSVGFPGVIRAGRTLTAPHFGNRPWRDYPLAADLSKRLGRPVRLLNDAEVQGFGIIKGRGLEVVLTLGTGAGTAVFREGALMPHLELAQHPIHNGQTYNDYVGSGALRRKGVKKWSRHVRKTIEILNSLLHYDVLYLGGGNGVEVIDPPNDVRIASNDAGITGGIRLWDADVDRSLFDDGDDGGGASRPRAKAELL</sequence>
<evidence type="ECO:0000313" key="3">
    <source>
        <dbReference type="Proteomes" id="UP000326202"/>
    </source>
</evidence>
<evidence type="ECO:0000256" key="1">
    <source>
        <dbReference type="ARBA" id="ARBA00006479"/>
    </source>
</evidence>
<comment type="similarity">
    <text evidence="1">Belongs to the ROK (NagC/XylR) family.</text>
</comment>
<dbReference type="Pfam" id="PF00480">
    <property type="entry name" value="ROK"/>
    <property type="match status" value="1"/>
</dbReference>
<dbReference type="AlphaFoldDB" id="A0A5J6MFL1"/>
<dbReference type="RefSeq" id="WP_151176604.1">
    <property type="nucleotide sequence ID" value="NZ_CP042906.1"/>
</dbReference>
<keyword evidence="3" id="KW-1185">Reference proteome</keyword>
<dbReference type="PANTHER" id="PTHR18964">
    <property type="entry name" value="ROK (REPRESSOR, ORF, KINASE) FAMILY"/>
    <property type="match status" value="1"/>
</dbReference>
<dbReference type="Gene3D" id="3.30.420.40">
    <property type="match status" value="2"/>
</dbReference>
<dbReference type="InterPro" id="IPR000600">
    <property type="entry name" value="ROK"/>
</dbReference>
<reference evidence="2 3" key="1">
    <citation type="submission" date="2019-08" db="EMBL/GenBank/DDBJ databases">
        <title>Hyperibacter terrae gen. nov., sp. nov. and Hyperibacter viscosus sp. nov., two new members in the family Rhodospirillaceae isolated from the rhizosphere of Hypericum perforatum.</title>
        <authorList>
            <person name="Noviana Z."/>
        </authorList>
    </citation>
    <scope>NUCLEOTIDE SEQUENCE [LARGE SCALE GENOMIC DNA]</scope>
    <source>
        <strain evidence="2 3">R5913</strain>
    </source>
</reference>
<proteinExistence type="inferred from homology"/>
<dbReference type="OrthoDB" id="849313at2"/>
<gene>
    <name evidence="2" type="ORF">FRZ44_15150</name>
</gene>
<evidence type="ECO:0008006" key="4">
    <source>
        <dbReference type="Google" id="ProtNLM"/>
    </source>
</evidence>
<accession>A0A5J6MFL1</accession>
<dbReference type="Proteomes" id="UP000326202">
    <property type="component" value="Chromosome"/>
</dbReference>
<protein>
    <recommendedName>
        <fullName evidence="4">Polyphosphate glucokinase</fullName>
    </recommendedName>
</protein>
<organism evidence="2 3">
    <name type="scientific">Hypericibacter terrae</name>
    <dbReference type="NCBI Taxonomy" id="2602015"/>
    <lineage>
        <taxon>Bacteria</taxon>
        <taxon>Pseudomonadati</taxon>
        <taxon>Pseudomonadota</taxon>
        <taxon>Alphaproteobacteria</taxon>
        <taxon>Rhodospirillales</taxon>
        <taxon>Dongiaceae</taxon>
        <taxon>Hypericibacter</taxon>
    </lineage>
</organism>
<dbReference type="EMBL" id="CP042906">
    <property type="protein sequence ID" value="QEX16223.1"/>
    <property type="molecule type" value="Genomic_DNA"/>
</dbReference>
<name>A0A5J6MFL1_9PROT</name>
<dbReference type="KEGG" id="htq:FRZ44_15150"/>
<dbReference type="InterPro" id="IPR043129">
    <property type="entry name" value="ATPase_NBD"/>
</dbReference>
<dbReference type="SUPFAM" id="SSF53067">
    <property type="entry name" value="Actin-like ATPase domain"/>
    <property type="match status" value="2"/>
</dbReference>
<evidence type="ECO:0000313" key="2">
    <source>
        <dbReference type="EMBL" id="QEX16223.1"/>
    </source>
</evidence>